<dbReference type="OrthoDB" id="3289104at2"/>
<dbReference type="PANTHER" id="PTHR32089">
    <property type="entry name" value="METHYL-ACCEPTING CHEMOTAXIS PROTEIN MCPB"/>
    <property type="match status" value="1"/>
</dbReference>
<evidence type="ECO:0000313" key="2">
    <source>
        <dbReference type="Proteomes" id="UP000035489"/>
    </source>
</evidence>
<keyword evidence="2" id="KW-1185">Reference proteome</keyword>
<protein>
    <recommendedName>
        <fullName evidence="3">Methyl-accepting transducer domain-containing protein</fullName>
    </recommendedName>
</protein>
<name>A0A0H1RGQ2_9HYPH</name>
<comment type="caution">
    <text evidence="1">The sequence shown here is derived from an EMBL/GenBank/DDBJ whole genome shotgun (WGS) entry which is preliminary data.</text>
</comment>
<dbReference type="AlphaFoldDB" id="A0A0H1RGQ2"/>
<reference evidence="1 2" key="1">
    <citation type="submission" date="2015-05" db="EMBL/GenBank/DDBJ databases">
        <title>Draft genome sequence of Microvirga vignae strain BR3299, a novel nitrogen fixing bacteria isolated from Brazil semi-aired region.</title>
        <authorList>
            <person name="Zilli J.E."/>
            <person name="Passos S.R."/>
            <person name="Leite J."/>
            <person name="Baldani J.I."/>
            <person name="Xavier G.R."/>
            <person name="Rumjaneck N.G."/>
            <person name="Simoes-Araujo J.L."/>
        </authorList>
    </citation>
    <scope>NUCLEOTIDE SEQUENCE [LARGE SCALE GENOMIC DNA]</scope>
    <source>
        <strain evidence="1 2">BR3299</strain>
    </source>
</reference>
<sequence length="116" mass="11893">MAHEVKELAGRTSRATDRISEQIRAIQGAADVTVMAITKAGDTIREINSIGNVVATAAGEQQEATRRIAESIAGAAAITRDMASGIVSVQTAATSSGATAENVLEVSLILQNSPTS</sequence>
<dbReference type="Proteomes" id="UP000035489">
    <property type="component" value="Unassembled WGS sequence"/>
</dbReference>
<dbReference type="STRING" id="1225564.AA309_03685"/>
<evidence type="ECO:0000313" key="1">
    <source>
        <dbReference type="EMBL" id="KLK94348.1"/>
    </source>
</evidence>
<dbReference type="PATRIC" id="fig|1225564.3.peg.989"/>
<dbReference type="EMBL" id="LCYG01000014">
    <property type="protein sequence ID" value="KLK94348.1"/>
    <property type="molecule type" value="Genomic_DNA"/>
</dbReference>
<dbReference type="PANTHER" id="PTHR32089:SF112">
    <property type="entry name" value="LYSOZYME-LIKE PROTEIN-RELATED"/>
    <property type="match status" value="1"/>
</dbReference>
<dbReference type="SUPFAM" id="SSF58104">
    <property type="entry name" value="Methyl-accepting chemotaxis protein (MCP) signaling domain"/>
    <property type="match status" value="1"/>
</dbReference>
<organism evidence="1 2">
    <name type="scientific">Microvirga vignae</name>
    <dbReference type="NCBI Taxonomy" id="1225564"/>
    <lineage>
        <taxon>Bacteria</taxon>
        <taxon>Pseudomonadati</taxon>
        <taxon>Pseudomonadota</taxon>
        <taxon>Alphaproteobacteria</taxon>
        <taxon>Hyphomicrobiales</taxon>
        <taxon>Methylobacteriaceae</taxon>
        <taxon>Microvirga</taxon>
    </lineage>
</organism>
<gene>
    <name evidence="1" type="ORF">AA309_03685</name>
</gene>
<dbReference type="RefSeq" id="WP_150117376.1">
    <property type="nucleotide sequence ID" value="NZ_LCYG01000014.1"/>
</dbReference>
<proteinExistence type="predicted"/>
<evidence type="ECO:0008006" key="3">
    <source>
        <dbReference type="Google" id="ProtNLM"/>
    </source>
</evidence>
<accession>A0A0H1RGQ2</accession>
<dbReference type="Gene3D" id="1.10.287.950">
    <property type="entry name" value="Methyl-accepting chemotaxis protein"/>
    <property type="match status" value="1"/>
</dbReference>